<comment type="similarity">
    <text evidence="1">Belongs to the class A bacterial acid phosphatase family.</text>
</comment>
<evidence type="ECO:0000256" key="2">
    <source>
        <dbReference type="SAM" id="SignalP"/>
    </source>
</evidence>
<dbReference type="InterPro" id="IPR036938">
    <property type="entry name" value="PAP2/HPO_sf"/>
</dbReference>
<dbReference type="RefSeq" id="WP_211936054.1">
    <property type="nucleotide sequence ID" value="NZ_CP073078.1"/>
</dbReference>
<dbReference type="CDD" id="cd03397">
    <property type="entry name" value="PAP2_acid_phosphatase"/>
    <property type="match status" value="1"/>
</dbReference>
<accession>A0A975FW24</accession>
<feature type="chain" id="PRO_5037363073" description="Acid phosphatase" evidence="2">
    <location>
        <begin position="22"/>
        <end position="257"/>
    </location>
</feature>
<dbReference type="Pfam" id="PF01569">
    <property type="entry name" value="PAP2"/>
    <property type="match status" value="1"/>
</dbReference>
<dbReference type="Gene3D" id="1.20.144.10">
    <property type="entry name" value="Phosphatidic acid phosphatase type 2/haloperoxidase"/>
    <property type="match status" value="1"/>
</dbReference>
<dbReference type="EMBL" id="CP073078">
    <property type="protein sequence ID" value="QUD86002.1"/>
    <property type="molecule type" value="Genomic_DNA"/>
</dbReference>
<dbReference type="EC" id="3.1.3.2" evidence="1"/>
<evidence type="ECO:0000259" key="3">
    <source>
        <dbReference type="SMART" id="SM00014"/>
    </source>
</evidence>
<dbReference type="GO" id="GO:0030288">
    <property type="term" value="C:outer membrane-bounded periplasmic space"/>
    <property type="evidence" value="ECO:0007669"/>
    <property type="project" value="InterPro"/>
</dbReference>
<keyword evidence="5" id="KW-1185">Reference proteome</keyword>
<evidence type="ECO:0000313" key="4">
    <source>
        <dbReference type="EMBL" id="QUD86002.1"/>
    </source>
</evidence>
<dbReference type="Proteomes" id="UP000676409">
    <property type="component" value="Chromosome"/>
</dbReference>
<dbReference type="InterPro" id="IPR001011">
    <property type="entry name" value="Acid_Pase_classA_bac"/>
</dbReference>
<feature type="signal peptide" evidence="2">
    <location>
        <begin position="1"/>
        <end position="21"/>
    </location>
</feature>
<feature type="domain" description="Phosphatidic acid phosphatase type 2/haloperoxidase" evidence="3">
    <location>
        <begin position="100"/>
        <end position="216"/>
    </location>
</feature>
<evidence type="ECO:0000256" key="1">
    <source>
        <dbReference type="PIRNR" id="PIRNR000897"/>
    </source>
</evidence>
<dbReference type="SMART" id="SM00014">
    <property type="entry name" value="acidPPc"/>
    <property type="match status" value="1"/>
</dbReference>
<protein>
    <recommendedName>
        <fullName evidence="1">Acid phosphatase</fullName>
        <ecNumber evidence="1">3.1.3.2</ecNumber>
    </recommendedName>
</protein>
<keyword evidence="1" id="KW-0378">Hydrolase</keyword>
<name>A0A975FW24_9CAUL</name>
<dbReference type="PIRSF" id="PIRSF000897">
    <property type="entry name" value="Acid_Ptase_ClsA"/>
    <property type="match status" value="1"/>
</dbReference>
<dbReference type="AlphaFoldDB" id="A0A975FW24"/>
<organism evidence="4 5">
    <name type="scientific">Phenylobacterium montanum</name>
    <dbReference type="NCBI Taxonomy" id="2823693"/>
    <lineage>
        <taxon>Bacteria</taxon>
        <taxon>Pseudomonadati</taxon>
        <taxon>Pseudomonadota</taxon>
        <taxon>Alphaproteobacteria</taxon>
        <taxon>Caulobacterales</taxon>
        <taxon>Caulobacteraceae</taxon>
        <taxon>Phenylobacterium</taxon>
    </lineage>
</organism>
<sequence>MSSTHHALGIALILAAGPALAGGYLAPGAAPDAARILPPPPAPGSGRAAEDRAVFEATRALKGQPRWDLAVSDADLAADTALEKFACALGVRIMPSSAPALSRILARSEDDAEAVYGPAKKAFARPRPFTAPGEEAAPLCVTRTPELARSFSYPSGDATLGWAWGLILAELAPSRSSEILMRARSIGESRVVCGVHNPSDVEASRTAGAALVAALHANAEFRADMDKARAEVTAVLAAPHGAEQCSVQDAAAAKSPY</sequence>
<dbReference type="GO" id="GO:0003993">
    <property type="term" value="F:acid phosphatase activity"/>
    <property type="evidence" value="ECO:0007669"/>
    <property type="project" value="UniProtKB-EC"/>
</dbReference>
<comment type="catalytic activity">
    <reaction evidence="1">
        <text>a phosphate monoester + H2O = an alcohol + phosphate</text>
        <dbReference type="Rhea" id="RHEA:15017"/>
        <dbReference type="ChEBI" id="CHEBI:15377"/>
        <dbReference type="ChEBI" id="CHEBI:30879"/>
        <dbReference type="ChEBI" id="CHEBI:43474"/>
        <dbReference type="ChEBI" id="CHEBI:67140"/>
        <dbReference type="EC" id="3.1.3.2"/>
    </reaction>
</comment>
<evidence type="ECO:0000313" key="5">
    <source>
        <dbReference type="Proteomes" id="UP000676409"/>
    </source>
</evidence>
<dbReference type="InterPro" id="IPR000326">
    <property type="entry name" value="PAP2/HPO"/>
</dbReference>
<dbReference type="KEGG" id="caul:KCG34_12880"/>
<reference evidence="4" key="1">
    <citation type="submission" date="2021-04" db="EMBL/GenBank/DDBJ databases">
        <title>The complete genome sequence of Caulobacter sp. S6.</title>
        <authorList>
            <person name="Tang Y."/>
            <person name="Ouyang W."/>
            <person name="Liu Q."/>
            <person name="Huang B."/>
            <person name="Guo Z."/>
            <person name="Lei P."/>
        </authorList>
    </citation>
    <scope>NUCLEOTIDE SEQUENCE</scope>
    <source>
        <strain evidence="4">S6</strain>
    </source>
</reference>
<keyword evidence="2" id="KW-0732">Signal</keyword>
<dbReference type="PRINTS" id="PR00483">
    <property type="entry name" value="BACPHPHTASE"/>
</dbReference>
<dbReference type="SUPFAM" id="SSF48317">
    <property type="entry name" value="Acid phosphatase/Vanadium-dependent haloperoxidase"/>
    <property type="match status" value="1"/>
</dbReference>
<proteinExistence type="inferred from homology"/>
<gene>
    <name evidence="4" type="ORF">KCG34_12880</name>
</gene>